<accession>A0A6J5D493</accession>
<sequence length="85" mass="9646">MAELWVGNIESATTDEEIRQFLCGYGFPPFDSIQRVDGTGARPAVLLGFDDVGAHALRNLQPRVHNLFWKNRTLMVQVMPEREES</sequence>
<gene>
    <name evidence="1" type="ORF">LMG29739_00462</name>
</gene>
<protein>
    <recommendedName>
        <fullName evidence="3">RRM domain-containing protein</fullName>
    </recommendedName>
</protein>
<dbReference type="Proteomes" id="UP000494329">
    <property type="component" value="Unassembled WGS sequence"/>
</dbReference>
<evidence type="ECO:0008006" key="3">
    <source>
        <dbReference type="Google" id="ProtNLM"/>
    </source>
</evidence>
<evidence type="ECO:0000313" key="1">
    <source>
        <dbReference type="EMBL" id="CAB3748042.1"/>
    </source>
</evidence>
<dbReference type="AlphaFoldDB" id="A0A6J5D493"/>
<organism evidence="1 2">
    <name type="scientific">Paraburkholderia solisilvae</name>
    <dbReference type="NCBI Taxonomy" id="624376"/>
    <lineage>
        <taxon>Bacteria</taxon>
        <taxon>Pseudomonadati</taxon>
        <taxon>Pseudomonadota</taxon>
        <taxon>Betaproteobacteria</taxon>
        <taxon>Burkholderiales</taxon>
        <taxon>Burkholderiaceae</taxon>
        <taxon>Paraburkholderia</taxon>
    </lineage>
</organism>
<dbReference type="EMBL" id="CADIKF010000002">
    <property type="protein sequence ID" value="CAB3748042.1"/>
    <property type="molecule type" value="Genomic_DNA"/>
</dbReference>
<dbReference type="RefSeq" id="WP_175109132.1">
    <property type="nucleotide sequence ID" value="NZ_CADIKF010000002.1"/>
</dbReference>
<evidence type="ECO:0000313" key="2">
    <source>
        <dbReference type="Proteomes" id="UP000494329"/>
    </source>
</evidence>
<proteinExistence type="predicted"/>
<reference evidence="1 2" key="1">
    <citation type="submission" date="2020-04" db="EMBL/GenBank/DDBJ databases">
        <authorList>
            <person name="De Canck E."/>
        </authorList>
    </citation>
    <scope>NUCLEOTIDE SEQUENCE [LARGE SCALE GENOMIC DNA]</scope>
    <source>
        <strain evidence="1 2">LMG 29739</strain>
    </source>
</reference>
<name>A0A6J5D493_9BURK</name>
<keyword evidence="2" id="KW-1185">Reference proteome</keyword>